<reference evidence="1" key="1">
    <citation type="submission" date="2019-11" db="EMBL/GenBank/DDBJ databases">
        <title>Nori genome reveals adaptations in red seaweeds to the harsh intertidal environment.</title>
        <authorList>
            <person name="Wang D."/>
            <person name="Mao Y."/>
        </authorList>
    </citation>
    <scope>NUCLEOTIDE SEQUENCE</scope>
    <source>
        <tissue evidence="1">Gametophyte</tissue>
    </source>
</reference>
<evidence type="ECO:0000313" key="1">
    <source>
        <dbReference type="EMBL" id="KAK1862517.1"/>
    </source>
</evidence>
<dbReference type="EMBL" id="CM020618">
    <property type="protein sequence ID" value="KAK1862517.1"/>
    <property type="molecule type" value="Genomic_DNA"/>
</dbReference>
<organism evidence="1 2">
    <name type="scientific">Pyropia yezoensis</name>
    <name type="common">Susabi-nori</name>
    <name type="synonym">Porphyra yezoensis</name>
    <dbReference type="NCBI Taxonomy" id="2788"/>
    <lineage>
        <taxon>Eukaryota</taxon>
        <taxon>Rhodophyta</taxon>
        <taxon>Bangiophyceae</taxon>
        <taxon>Bangiales</taxon>
        <taxon>Bangiaceae</taxon>
        <taxon>Pyropia</taxon>
    </lineage>
</organism>
<accession>A0ACC3BX90</accession>
<gene>
    <name evidence="1" type="ORF">I4F81_005085</name>
</gene>
<proteinExistence type="predicted"/>
<name>A0ACC3BX90_PYRYE</name>
<evidence type="ECO:0000313" key="2">
    <source>
        <dbReference type="Proteomes" id="UP000798662"/>
    </source>
</evidence>
<comment type="caution">
    <text evidence="1">The sequence shown here is derived from an EMBL/GenBank/DDBJ whole genome shotgun (WGS) entry which is preliminary data.</text>
</comment>
<dbReference type="Proteomes" id="UP000798662">
    <property type="component" value="Chromosome 1"/>
</dbReference>
<keyword evidence="2" id="KW-1185">Reference proteome</keyword>
<protein>
    <submittedName>
        <fullName evidence="1">Uncharacterized protein</fullName>
    </submittedName>
</protein>
<sequence length="536" mass="50809">MVAARSGGTPDGDAEAGAKKSSGEDGDAGEGAKAGGPAAAAGPAAGRLRAAVGPVGAAAEAAAGRLQAAVGPVSAAAAPALHRLRGALGPAGAAAGAALAAASTGLTVASPLLCLGAGLWALYHPSTFGTTITGEWVRVCLALLMLSMGLTLSLDDVVGALRRPLLVLLSLALEYGVAPLWAFTLGHIFRLSPPLRAGLTLMGSVNGGQASNLCTYLSYGDVAASVLMTLSSSLLATGAIPALSHIYLSGVVDVDAGGLASSTAKLVLAPLAVGVATKAVAGRVVAAVEPVLPMVVEATAVATASAWAPYVLLRWVARLPAAAATATVAAVVGVRCGGVDVRVGKGGGDAPAEEEGAGTVAALLAGELAPTGGGGMDGGGAPAKAATPLATPPRRGRGRGGRGNGRGRGGRPCGGRGVAAAAAAAVAAALDGDAAVAAAAAAVGGGGGGRAARGGRPAVAAVAAVAAAAAAAPVRVELLVDAPPVPRGGGLVPAAGGLPPPPQGGDAGVNGWSSPPAGTVESDIPFPPRQTYPGNE</sequence>